<gene>
    <name evidence="1" type="ORF">H1164_12100</name>
</gene>
<evidence type="ECO:0000313" key="1">
    <source>
        <dbReference type="EMBL" id="MBA4543630.1"/>
    </source>
</evidence>
<dbReference type="Pfam" id="PF09671">
    <property type="entry name" value="Spore_GerQ"/>
    <property type="match status" value="1"/>
</dbReference>
<dbReference type="OrthoDB" id="1643178at2"/>
<accession>A0A7W2AIU5</accession>
<comment type="caution">
    <text evidence="1">The sequence shown here is derived from an EMBL/GenBank/DDBJ whole genome shotgun (WGS) entry which is preliminary data.</text>
</comment>
<name>A0A7W2AIU5_9BACL</name>
<dbReference type="AlphaFoldDB" id="A0A7W2AIU5"/>
<dbReference type="RefSeq" id="WP_052153843.1">
    <property type="nucleotide sequence ID" value="NZ_JACEIP010000019.1"/>
</dbReference>
<keyword evidence="2" id="KW-1185">Reference proteome</keyword>
<protein>
    <submittedName>
        <fullName evidence="1">Spore coat protein GerQ</fullName>
    </submittedName>
</protein>
<organism evidence="1 2">
    <name type="scientific">Thermoactinomyces daqus</name>
    <dbReference type="NCBI Taxonomy" id="1329516"/>
    <lineage>
        <taxon>Bacteria</taxon>
        <taxon>Bacillati</taxon>
        <taxon>Bacillota</taxon>
        <taxon>Bacilli</taxon>
        <taxon>Bacillales</taxon>
        <taxon>Thermoactinomycetaceae</taxon>
        <taxon>Thermoactinomyces</taxon>
    </lineage>
</organism>
<keyword evidence="1" id="KW-0946">Virion</keyword>
<dbReference type="EMBL" id="JACEIP010000019">
    <property type="protein sequence ID" value="MBA4543630.1"/>
    <property type="molecule type" value="Genomic_DNA"/>
</dbReference>
<reference evidence="1 2" key="1">
    <citation type="submission" date="2020-07" db="EMBL/GenBank/DDBJ databases">
        <authorList>
            <person name="Feng H."/>
        </authorList>
    </citation>
    <scope>NUCLEOTIDE SEQUENCE [LARGE SCALE GENOMIC DNA]</scope>
    <source>
        <strain evidence="2">s-11</strain>
    </source>
</reference>
<proteinExistence type="predicted"/>
<evidence type="ECO:0000313" key="2">
    <source>
        <dbReference type="Proteomes" id="UP000530514"/>
    </source>
</evidence>
<dbReference type="InterPro" id="IPR014099">
    <property type="entry name" value="Spore_coat_GerQ"/>
</dbReference>
<keyword evidence="1" id="KW-0167">Capsid protein</keyword>
<sequence length="100" mass="11928">MYWSYPYSASYPIQISQREERRFSEDLMQANVGKKVTAYLTYEGSEHWRNRIFTGILRRVGRDFFVLRDQKTGKDIMLLNINLNYIVFEEQPATLIPEGR</sequence>
<dbReference type="Proteomes" id="UP000530514">
    <property type="component" value="Unassembled WGS sequence"/>
</dbReference>